<feature type="domain" description="EGF-like" evidence="8">
    <location>
        <begin position="978"/>
        <end position="1019"/>
    </location>
</feature>
<feature type="disulfide bond" evidence="6">
    <location>
        <begin position="1725"/>
        <end position="1752"/>
    </location>
</feature>
<dbReference type="CDD" id="cd01450">
    <property type="entry name" value="vWFA_subfamily_ECM"/>
    <property type="match status" value="1"/>
</dbReference>
<dbReference type="GO" id="GO:0032991">
    <property type="term" value="C:protein-containing complex"/>
    <property type="evidence" value="ECO:0007669"/>
    <property type="project" value="UniProtKB-ARBA"/>
</dbReference>
<dbReference type="InterPro" id="IPR013320">
    <property type="entry name" value="ConA-like_dom_sf"/>
</dbReference>
<dbReference type="SMART" id="SM00179">
    <property type="entry name" value="EGF_CA"/>
    <property type="match status" value="5"/>
</dbReference>
<evidence type="ECO:0000256" key="7">
    <source>
        <dbReference type="SAM" id="MobiDB-lite"/>
    </source>
</evidence>
<dbReference type="InterPro" id="IPR000152">
    <property type="entry name" value="EGF-type_Asp/Asn_hydroxyl_site"/>
</dbReference>
<dbReference type="PANTHER" id="PTHR45656">
    <property type="entry name" value="PROTEIN CBR-CLEC-78"/>
    <property type="match status" value="1"/>
</dbReference>
<dbReference type="SMART" id="SM00032">
    <property type="entry name" value="CCP"/>
    <property type="match status" value="11"/>
</dbReference>
<feature type="domain" description="EGF-like" evidence="8">
    <location>
        <begin position="1059"/>
        <end position="1095"/>
    </location>
</feature>
<evidence type="ECO:0000313" key="14">
    <source>
        <dbReference type="Proteomes" id="UP001516400"/>
    </source>
</evidence>
<dbReference type="InterPro" id="IPR036465">
    <property type="entry name" value="vWFA_dom_sf"/>
</dbReference>
<feature type="domain" description="VWFA" evidence="9">
    <location>
        <begin position="1"/>
        <end position="150"/>
    </location>
</feature>
<dbReference type="PROSITE" id="PS00289">
    <property type="entry name" value="PTX_1"/>
    <property type="match status" value="1"/>
</dbReference>
<keyword evidence="6" id="KW-0768">Sushi</keyword>
<feature type="disulfide bond" evidence="5">
    <location>
        <begin position="1165"/>
        <end position="1174"/>
    </location>
</feature>
<dbReference type="InterPro" id="IPR051277">
    <property type="entry name" value="SEZ6_CSMD_C4BPB_Regulators"/>
</dbReference>
<reference evidence="13 14" key="1">
    <citation type="journal article" date="2021" name="BMC Biol.">
        <title>Horizontally acquired antibacterial genes associated with adaptive radiation of ladybird beetles.</title>
        <authorList>
            <person name="Li H.S."/>
            <person name="Tang X.F."/>
            <person name="Huang Y.H."/>
            <person name="Xu Z.Y."/>
            <person name="Chen M.L."/>
            <person name="Du X.Y."/>
            <person name="Qiu B.Y."/>
            <person name="Chen P.T."/>
            <person name="Zhang W."/>
            <person name="Slipinski A."/>
            <person name="Escalona H.E."/>
            <person name="Waterhouse R.M."/>
            <person name="Zwick A."/>
            <person name="Pang H."/>
        </authorList>
    </citation>
    <scope>NUCLEOTIDE SEQUENCE [LARGE SCALE GENOMIC DNA]</scope>
    <source>
        <strain evidence="13">SYSU2018</strain>
    </source>
</reference>
<dbReference type="CDD" id="cd00033">
    <property type="entry name" value="CCP"/>
    <property type="match status" value="8"/>
</dbReference>
<feature type="disulfide bond" evidence="6">
    <location>
        <begin position="295"/>
        <end position="322"/>
    </location>
</feature>
<feature type="domain" description="HYR" evidence="10">
    <location>
        <begin position="430"/>
        <end position="514"/>
    </location>
</feature>
<feature type="domain" description="Sushi" evidence="11">
    <location>
        <begin position="1640"/>
        <end position="1696"/>
    </location>
</feature>
<keyword evidence="14" id="KW-1185">Reference proteome</keyword>
<evidence type="ECO:0000256" key="6">
    <source>
        <dbReference type="PROSITE-ProRule" id="PRU00302"/>
    </source>
</evidence>
<dbReference type="Pfam" id="PF02494">
    <property type="entry name" value="HYR"/>
    <property type="match status" value="2"/>
</dbReference>
<evidence type="ECO:0000259" key="8">
    <source>
        <dbReference type="PROSITE" id="PS50026"/>
    </source>
</evidence>
<feature type="domain" description="Sushi" evidence="11">
    <location>
        <begin position="1575"/>
        <end position="1639"/>
    </location>
</feature>
<feature type="domain" description="Sushi" evidence="11">
    <location>
        <begin position="1438"/>
        <end position="1495"/>
    </location>
</feature>
<dbReference type="InterPro" id="IPR035976">
    <property type="entry name" value="Sushi/SCR/CCP_sf"/>
</dbReference>
<feature type="domain" description="EGF-like" evidence="8">
    <location>
        <begin position="1021"/>
        <end position="1057"/>
    </location>
</feature>
<dbReference type="FunFam" id="2.10.25.10:FF:000066">
    <property type="entry name" value="FAT atypical cadherin 4"/>
    <property type="match status" value="1"/>
</dbReference>
<feature type="domain" description="EGF-like" evidence="8">
    <location>
        <begin position="1096"/>
        <end position="1137"/>
    </location>
</feature>
<dbReference type="Gene3D" id="2.10.70.10">
    <property type="entry name" value="Complement Module, domain 1"/>
    <property type="match status" value="9"/>
</dbReference>
<dbReference type="Pfam" id="PF00008">
    <property type="entry name" value="EGF"/>
    <property type="match status" value="4"/>
</dbReference>
<evidence type="ECO:0000256" key="5">
    <source>
        <dbReference type="PROSITE-ProRule" id="PRU00076"/>
    </source>
</evidence>
<gene>
    <name evidence="13" type="ORF">HHI36_010286</name>
</gene>
<protein>
    <recommendedName>
        <fullName evidence="15">Sushi, von Willebrand factor type A, EGF and pentraxin domain-containing protein 1</fullName>
    </recommendedName>
</protein>
<evidence type="ECO:0000256" key="2">
    <source>
        <dbReference type="ARBA" id="ARBA00022729"/>
    </source>
</evidence>
<dbReference type="SUPFAM" id="SSF53300">
    <property type="entry name" value="vWA-like"/>
    <property type="match status" value="1"/>
</dbReference>
<feature type="domain" description="EGF-like" evidence="8">
    <location>
        <begin position="1139"/>
        <end position="1175"/>
    </location>
</feature>
<dbReference type="SMART" id="SM01411">
    <property type="entry name" value="Ephrin_rec_like"/>
    <property type="match status" value="3"/>
</dbReference>
<dbReference type="InterPro" id="IPR000436">
    <property type="entry name" value="Sushi_SCR_CCP_dom"/>
</dbReference>
<feature type="disulfide bond" evidence="5">
    <location>
        <begin position="1047"/>
        <end position="1056"/>
    </location>
</feature>
<feature type="disulfide bond" evidence="5">
    <location>
        <begin position="1025"/>
        <end position="1035"/>
    </location>
</feature>
<feature type="domain" description="Sushi" evidence="11">
    <location>
        <begin position="367"/>
        <end position="431"/>
    </location>
</feature>
<dbReference type="EMBL" id="JABFTP020000001">
    <property type="protein sequence ID" value="KAL3266100.1"/>
    <property type="molecule type" value="Genomic_DNA"/>
</dbReference>
<accession>A0ABD2MID7</accession>
<dbReference type="SMART" id="SM00181">
    <property type="entry name" value="EGF"/>
    <property type="match status" value="8"/>
</dbReference>
<feature type="domain" description="EGF-like" evidence="8">
    <location>
        <begin position="938"/>
        <end position="976"/>
    </location>
</feature>
<feature type="domain" description="Sushi" evidence="11">
    <location>
        <begin position="265"/>
        <end position="324"/>
    </location>
</feature>
<dbReference type="Pfam" id="PF00092">
    <property type="entry name" value="VWA"/>
    <property type="match status" value="1"/>
</dbReference>
<evidence type="ECO:0000259" key="10">
    <source>
        <dbReference type="PROSITE" id="PS50825"/>
    </source>
</evidence>
<evidence type="ECO:0000259" key="11">
    <source>
        <dbReference type="PROSITE" id="PS50923"/>
    </source>
</evidence>
<dbReference type="PROSITE" id="PS00010">
    <property type="entry name" value="ASX_HYDROXYL"/>
    <property type="match status" value="1"/>
</dbReference>
<evidence type="ECO:0000256" key="3">
    <source>
        <dbReference type="ARBA" id="ARBA00022737"/>
    </source>
</evidence>
<dbReference type="CDD" id="cd00054">
    <property type="entry name" value="EGF_CA"/>
    <property type="match status" value="4"/>
</dbReference>
<comment type="caution">
    <text evidence="5">Lacks conserved residue(s) required for the propagation of feature annotation.</text>
</comment>
<dbReference type="Gene3D" id="2.10.50.10">
    <property type="entry name" value="Tumor Necrosis Factor Receptor, subunit A, domain 2"/>
    <property type="match status" value="3"/>
</dbReference>
<dbReference type="PROSITE" id="PS00022">
    <property type="entry name" value="EGF_1"/>
    <property type="match status" value="6"/>
</dbReference>
<feature type="domain" description="HYR" evidence="10">
    <location>
        <begin position="515"/>
        <end position="595"/>
    </location>
</feature>
<dbReference type="InterPro" id="IPR009030">
    <property type="entry name" value="Growth_fac_rcpt_cys_sf"/>
</dbReference>
<dbReference type="Pfam" id="PF07699">
    <property type="entry name" value="Ephrin_rec_like"/>
    <property type="match status" value="2"/>
</dbReference>
<keyword evidence="1 5" id="KW-0245">EGF-like domain</keyword>
<dbReference type="SUPFAM" id="SSF57196">
    <property type="entry name" value="EGF/Laminin"/>
    <property type="match status" value="4"/>
</dbReference>
<dbReference type="InterPro" id="IPR003410">
    <property type="entry name" value="HYR_dom"/>
</dbReference>
<dbReference type="Proteomes" id="UP001516400">
    <property type="component" value="Unassembled WGS sequence"/>
</dbReference>
<dbReference type="InterPro" id="IPR030476">
    <property type="entry name" value="Pentaxin_CS"/>
</dbReference>
<proteinExistence type="predicted"/>
<dbReference type="SMART" id="SM00159">
    <property type="entry name" value="PTX"/>
    <property type="match status" value="1"/>
</dbReference>
<evidence type="ECO:0008006" key="15">
    <source>
        <dbReference type="Google" id="ProtNLM"/>
    </source>
</evidence>
<sequence length="1930" mass="214930">MSDVTIDLDHTRIALITFSSAENVMKNVDGISVPRNQNNKCLLLNKQLSAIKYTGGETFTLGAFQIAKKIFENSRNSTKKIVFLITDGFSNGGDPIPVAEELKKLGTTIFTIGIRNGNYKELYKVASEPGEIHSYLLDSFEEFESLARKALHVDLKVGDYIPLGINSPCDSLCKEGDCCDQNALCTCGTSTGHYSCICPAGYYGSGLKDGGCSMCPVGFYSDGPNLCTPCPDAFHTTKPPAYGKNSCKCKVGYKATNNTNRCTVVKCNKLAEPEHGYFVKKTCDVVINSACGARCEVGYNLVGTSIRLCQNDGNWTGIAPSCQVRTCEKLSPPAFGSMSCSHTDLNITYDANQTNYPVDTVSMCREVKCNKIPPIAHAKIEPKSCNYGKQAYGKKCIIKCKEGFEISGPRERSCTKDLGNWDTKENSYCNDVTPPKINCPKEITGSAKFSLNYGFVIWEAPTITDNSNDELIVWTKPPIANLSDYKFFIGTTNVSYFAEDSLKNRGECTTTVTILDEERPTIENCINPSSFLSEDGKGANVTWDEPYIHDNSHHAKITRSHNFGYFVIGTTTITYTAVDDSGNKNLCQMNITVREAKCDDFQAPYNGRSECSKINNTLTCIASCNEGFSIPSPSNFSKDNNITDVIVFSCNATENFWYNEEGLSFPECSVNELPTQIIQNGTIEIEPDFDCVNEPDEINEIENDLKNFLSKEVCTENCSVSTKSECIGQTQKELEEEETNIIKRDTSKVKSTQKSKSKKRRKKLKVNIIMKGKYSNTTQIFSEITHGNSSIYFGKPQFVCPVGYIPRRNKCVQCPKGTFQIGEKCENCGFGFFNSRFGQISCTPCPLHFSTRKLRAKSVTDCEKQCHPGTHAKKKIVVNSRRHRKKIVERPTLQPFCKSCPIGFYQDEYGQLQCIPCPKGFTTHGYGSSDVGQCVETAEEICIKSKNICNYGTCVAKDRIHYECNCFEGYIGSHCEKRIDVCQSNPCQNGGSCVVVYDNNNQGQYKCLCYEDFFGSLCEHQVDRCKLKCFNGGTCIELEENEFVCLCPEGYEGELCQSGISYCESGVCENNGTCLEKPTTYACQCPKEFIGKRCHLRPCDYKPCPINSICQNKEEDPTTIHSYGCICLEGWTGKACDVKLSFCSPNPCQNNGTCVNERSSFRCMCPQPFFGSKCEEKRSSDYIIAFEGFKTSDFIRLPPFEKDLEEITVCMWLKVTDTFNYGTLVSYATRENDNAFTLTDYTGLIMYVNGQYIATDVSLNDGVWHHVCATWRSNEGIYQVYIDGNLRQFGSGLSKNIKISAYGSMIIGQEQDVLGGRFSQSETFVGKMSYIDFWSKVLTREGILRHYHDCQNPSYGNLYSWTDIQYFIQGNVKKEPSQFCNQCPAPKKIKNGVVEVRENSAYYSCNEGYRIGNDYKNGRKCLKSSKWEGQREPYCRRVYCGPPGFLKNGFIEGSNYYFEDTVNCGCISGYNLLGVSKLTCGKTGIWEPSKPKCVGPQCKAFKIPTNGNITIFAELSYGKYKENATVFDVGAQIEVKCDDDATLVGESVITCQDNGNWDYQPPICVLPPTTTEKVSRCSLQEIPLAPKNGRVKEESLESYSNELADFVVYSCDIGFQTVGVNISHCMNGYWSEMKMSCKRIQCEQPENIENGIILSDRYYFEDSISFACHEGYILEGKSVSDCRADGSWSAWPKCIKVSCGSSEFLENGKVFGNSHYFGDEIIFECNAGYHLIGSISSSCTRDGIWRPPKPTCIAITTTTTTTTTTAPTTTTTTTTTTAPTTTTTTTTTIAPTTTITTPPTSTTITTHKAASTKPSIRCNHPKIPLNMLKIGDDSRSQYSPGNRISFTCAEGYKMLGNNFIVCTRLGRWSRLQGKCRRISCRQPEVSKSTKIVGESYLYEDIVVIVCRNKAKYELKCSKEGIWEGPRDSSC</sequence>
<keyword evidence="3" id="KW-0677">Repeat</keyword>
<feature type="disulfide bond" evidence="5">
    <location>
        <begin position="1127"/>
        <end position="1136"/>
    </location>
</feature>
<dbReference type="SUPFAM" id="SSF57184">
    <property type="entry name" value="Growth factor receptor domain"/>
    <property type="match status" value="1"/>
</dbReference>
<feature type="disulfide bond" evidence="5">
    <location>
        <begin position="1009"/>
        <end position="1018"/>
    </location>
</feature>
<dbReference type="PRINTS" id="PR00895">
    <property type="entry name" value="PENTAXIN"/>
</dbReference>
<evidence type="ECO:0000313" key="13">
    <source>
        <dbReference type="EMBL" id="KAL3266100.1"/>
    </source>
</evidence>
<dbReference type="PROSITE" id="PS01186">
    <property type="entry name" value="EGF_2"/>
    <property type="match status" value="4"/>
</dbReference>
<dbReference type="InterPro" id="IPR011641">
    <property type="entry name" value="Tyr-kin_ephrin_A/B_rcpt-like"/>
</dbReference>
<comment type="caution">
    <text evidence="13">The sequence shown here is derived from an EMBL/GenBank/DDBJ whole genome shotgun (WGS) entry which is preliminary data.</text>
</comment>
<feature type="disulfide bond" evidence="6">
    <location>
        <begin position="1466"/>
        <end position="1493"/>
    </location>
</feature>
<feature type="disulfide bond" evidence="5">
    <location>
        <begin position="966"/>
        <end position="975"/>
    </location>
</feature>
<evidence type="ECO:0000259" key="12">
    <source>
        <dbReference type="PROSITE" id="PS51828"/>
    </source>
</evidence>
<dbReference type="PROSITE" id="PS50026">
    <property type="entry name" value="EGF_3"/>
    <property type="match status" value="6"/>
</dbReference>
<organism evidence="13 14">
    <name type="scientific">Cryptolaemus montrouzieri</name>
    <dbReference type="NCBI Taxonomy" id="559131"/>
    <lineage>
        <taxon>Eukaryota</taxon>
        <taxon>Metazoa</taxon>
        <taxon>Ecdysozoa</taxon>
        <taxon>Arthropoda</taxon>
        <taxon>Hexapoda</taxon>
        <taxon>Insecta</taxon>
        <taxon>Pterygota</taxon>
        <taxon>Neoptera</taxon>
        <taxon>Endopterygota</taxon>
        <taxon>Coleoptera</taxon>
        <taxon>Polyphaga</taxon>
        <taxon>Cucujiformia</taxon>
        <taxon>Coccinelloidea</taxon>
        <taxon>Coccinellidae</taxon>
        <taxon>Scymninae</taxon>
        <taxon>Scymnini</taxon>
        <taxon>Cryptolaemus</taxon>
    </lineage>
</organism>
<feature type="disulfide bond" evidence="6">
    <location>
        <begin position="1537"/>
        <end position="1564"/>
    </location>
</feature>
<dbReference type="InterPro" id="IPR001759">
    <property type="entry name" value="PTX_dom"/>
</dbReference>
<dbReference type="PROSITE" id="PS51828">
    <property type="entry name" value="PTX_2"/>
    <property type="match status" value="1"/>
</dbReference>
<feature type="domain" description="Sushi" evidence="11">
    <location>
        <begin position="1816"/>
        <end position="1877"/>
    </location>
</feature>
<dbReference type="PROSITE" id="PS50923">
    <property type="entry name" value="SUSHI"/>
    <property type="match status" value="10"/>
</dbReference>
<dbReference type="SUPFAM" id="SSF49899">
    <property type="entry name" value="Concanavalin A-like lectins/glucanases"/>
    <property type="match status" value="1"/>
</dbReference>
<dbReference type="Gene3D" id="2.10.25.10">
    <property type="entry name" value="Laminin"/>
    <property type="match status" value="5"/>
</dbReference>
<dbReference type="SMART" id="SM00327">
    <property type="entry name" value="VWA"/>
    <property type="match status" value="1"/>
</dbReference>
<feature type="domain" description="Pentraxin (PTX)" evidence="12">
    <location>
        <begin position="1180"/>
        <end position="1380"/>
    </location>
</feature>
<evidence type="ECO:0000259" key="9">
    <source>
        <dbReference type="PROSITE" id="PS50234"/>
    </source>
</evidence>
<dbReference type="Pfam" id="PF00084">
    <property type="entry name" value="Sushi"/>
    <property type="match status" value="9"/>
</dbReference>
<feature type="domain" description="Sushi" evidence="11">
    <location>
        <begin position="1381"/>
        <end position="1437"/>
    </location>
</feature>
<feature type="disulfide bond" evidence="5">
    <location>
        <begin position="1085"/>
        <end position="1094"/>
    </location>
</feature>
<dbReference type="PROSITE" id="PS50234">
    <property type="entry name" value="VWFA"/>
    <property type="match status" value="1"/>
</dbReference>
<dbReference type="Gene3D" id="3.40.50.410">
    <property type="entry name" value="von Willebrand factor, type A domain"/>
    <property type="match status" value="1"/>
</dbReference>
<dbReference type="InterPro" id="IPR002035">
    <property type="entry name" value="VWF_A"/>
</dbReference>
<dbReference type="InterPro" id="IPR000742">
    <property type="entry name" value="EGF"/>
</dbReference>
<feature type="domain" description="Sushi" evidence="11">
    <location>
        <begin position="1878"/>
        <end position="1930"/>
    </location>
</feature>
<evidence type="ECO:0000256" key="4">
    <source>
        <dbReference type="ARBA" id="ARBA00023157"/>
    </source>
</evidence>
<feature type="region of interest" description="Disordered" evidence="7">
    <location>
        <begin position="1763"/>
        <end position="1785"/>
    </location>
</feature>
<keyword evidence="4 5" id="KW-1015">Disulfide bond</keyword>
<feature type="domain" description="Sushi" evidence="11">
    <location>
        <begin position="1496"/>
        <end position="1566"/>
    </location>
</feature>
<feature type="disulfide bond" evidence="6">
    <location>
        <begin position="1848"/>
        <end position="1875"/>
    </location>
</feature>
<name>A0ABD2MID7_9CUCU</name>
<dbReference type="Gene3D" id="2.60.120.200">
    <property type="match status" value="1"/>
</dbReference>
<feature type="domain" description="Sushi" evidence="11">
    <location>
        <begin position="1697"/>
        <end position="1754"/>
    </location>
</feature>
<dbReference type="PROSITE" id="PS50825">
    <property type="entry name" value="HYR"/>
    <property type="match status" value="2"/>
</dbReference>
<dbReference type="SUPFAM" id="SSF57535">
    <property type="entry name" value="Complement control module/SCR domain"/>
    <property type="match status" value="9"/>
</dbReference>
<keyword evidence="2" id="KW-0732">Signal</keyword>
<dbReference type="PANTHER" id="PTHR45656:SF4">
    <property type="entry name" value="PROTEIN CBR-CLEC-78"/>
    <property type="match status" value="1"/>
</dbReference>
<evidence type="ECO:0000256" key="1">
    <source>
        <dbReference type="ARBA" id="ARBA00022536"/>
    </source>
</evidence>
<dbReference type="Pfam" id="PF00354">
    <property type="entry name" value="Pentaxin"/>
    <property type="match status" value="1"/>
</dbReference>
<dbReference type="InterPro" id="IPR001881">
    <property type="entry name" value="EGF-like_Ca-bd_dom"/>
</dbReference>